<reference evidence="2" key="1">
    <citation type="submission" date="2022-11" db="UniProtKB">
        <authorList>
            <consortium name="WormBaseParasite"/>
        </authorList>
    </citation>
    <scope>IDENTIFICATION</scope>
</reference>
<dbReference type="Proteomes" id="UP000887579">
    <property type="component" value="Unplaced"/>
</dbReference>
<evidence type="ECO:0000313" key="2">
    <source>
        <dbReference type="WBParaSite" id="ES5_v2.g15807.t1"/>
    </source>
</evidence>
<protein>
    <submittedName>
        <fullName evidence="2">B30.2/SPRY domain-containing protein</fullName>
    </submittedName>
</protein>
<proteinExistence type="predicted"/>
<accession>A0AC34FEX1</accession>
<organism evidence="1 2">
    <name type="scientific">Panagrolaimus sp. ES5</name>
    <dbReference type="NCBI Taxonomy" id="591445"/>
    <lineage>
        <taxon>Eukaryota</taxon>
        <taxon>Metazoa</taxon>
        <taxon>Ecdysozoa</taxon>
        <taxon>Nematoda</taxon>
        <taxon>Chromadorea</taxon>
        <taxon>Rhabditida</taxon>
        <taxon>Tylenchina</taxon>
        <taxon>Panagrolaimomorpha</taxon>
        <taxon>Panagrolaimoidea</taxon>
        <taxon>Panagrolaimidae</taxon>
        <taxon>Panagrolaimus</taxon>
    </lineage>
</organism>
<name>A0AC34FEX1_9BILA</name>
<dbReference type="WBParaSite" id="ES5_v2.g15807.t1">
    <property type="protein sequence ID" value="ES5_v2.g15807.t1"/>
    <property type="gene ID" value="ES5_v2.g15807"/>
</dbReference>
<evidence type="ECO:0000313" key="1">
    <source>
        <dbReference type="Proteomes" id="UP000887579"/>
    </source>
</evidence>
<sequence>MGQGLSNHQKQASEGYSALSPHPDPTASTSNLHDLDNPQPCQIIQRNLIRDKELSPAHPGNHPSGIARPWKYDAILSEPPLDQETLEKFAWNYNDKSVNIVIKDDDRLTFLRLPNEQSTDCIRGKVGFTKGFHVWKITWPIGQRGTNAVIGVGTKDAPLHETKYTSLIGLNADSYGWDISRNLCGFNAEGWRYPNIVSDDGRPFVAPDEIYCMLDMDEGYMAFATNNQYLGVAFRGLKGKELYPMASCVWGNGEVSMKYLGGVEPQPLSLMESCRNTILKSMGNEPAGAVHLLPLPNSLKNFCMYK</sequence>